<protein>
    <recommendedName>
        <fullName evidence="5">Aldehyde dehydrogenase domain-containing protein</fullName>
    </recommendedName>
</protein>
<organism evidence="6 7">
    <name type="scientific">Tulasnella calospora MUT 4182</name>
    <dbReference type="NCBI Taxonomy" id="1051891"/>
    <lineage>
        <taxon>Eukaryota</taxon>
        <taxon>Fungi</taxon>
        <taxon>Dikarya</taxon>
        <taxon>Basidiomycota</taxon>
        <taxon>Agaricomycotina</taxon>
        <taxon>Agaricomycetes</taxon>
        <taxon>Cantharellales</taxon>
        <taxon>Tulasnellaceae</taxon>
        <taxon>Tulasnella</taxon>
    </lineage>
</organism>
<dbReference type="InterPro" id="IPR016163">
    <property type="entry name" value="Ald_DH_C"/>
</dbReference>
<comment type="similarity">
    <text evidence="1 4">Belongs to the aldehyde dehydrogenase family.</text>
</comment>
<dbReference type="OrthoDB" id="310895at2759"/>
<dbReference type="CDD" id="cd07091">
    <property type="entry name" value="ALDH_F1-2_Ald2-like"/>
    <property type="match status" value="1"/>
</dbReference>
<dbReference type="Gene3D" id="3.40.309.10">
    <property type="entry name" value="Aldehyde Dehydrogenase, Chain A, domain 2"/>
    <property type="match status" value="1"/>
</dbReference>
<dbReference type="PANTHER" id="PTHR11699">
    <property type="entry name" value="ALDEHYDE DEHYDROGENASE-RELATED"/>
    <property type="match status" value="1"/>
</dbReference>
<dbReference type="Pfam" id="PF00171">
    <property type="entry name" value="Aldedh"/>
    <property type="match status" value="1"/>
</dbReference>
<keyword evidence="2 4" id="KW-0560">Oxidoreductase</keyword>
<dbReference type="PROSITE" id="PS00687">
    <property type="entry name" value="ALDEHYDE_DEHYDR_GLU"/>
    <property type="match status" value="1"/>
</dbReference>
<evidence type="ECO:0000256" key="3">
    <source>
        <dbReference type="PROSITE-ProRule" id="PRU10007"/>
    </source>
</evidence>
<reference evidence="6 7" key="1">
    <citation type="submission" date="2014-04" db="EMBL/GenBank/DDBJ databases">
        <authorList>
            <consortium name="DOE Joint Genome Institute"/>
            <person name="Kuo A."/>
            <person name="Girlanda M."/>
            <person name="Perotto S."/>
            <person name="Kohler A."/>
            <person name="Nagy L.G."/>
            <person name="Floudas D."/>
            <person name="Copeland A."/>
            <person name="Barry K.W."/>
            <person name="Cichocki N."/>
            <person name="Veneault-Fourrey C."/>
            <person name="LaButti K."/>
            <person name="Lindquist E.A."/>
            <person name="Lipzen A."/>
            <person name="Lundell T."/>
            <person name="Morin E."/>
            <person name="Murat C."/>
            <person name="Sun H."/>
            <person name="Tunlid A."/>
            <person name="Henrissat B."/>
            <person name="Grigoriev I.V."/>
            <person name="Hibbett D.S."/>
            <person name="Martin F."/>
            <person name="Nordberg H.P."/>
            <person name="Cantor M.N."/>
            <person name="Hua S.X."/>
        </authorList>
    </citation>
    <scope>NUCLEOTIDE SEQUENCE [LARGE SCALE GENOMIC DNA]</scope>
    <source>
        <strain evidence="6 7">MUT 4182</strain>
    </source>
</reference>
<feature type="domain" description="Aldehyde dehydrogenase" evidence="5">
    <location>
        <begin position="39"/>
        <end position="498"/>
    </location>
</feature>
<dbReference type="FunFam" id="3.40.309.10:FF:000012">
    <property type="entry name" value="Betaine aldehyde dehydrogenase"/>
    <property type="match status" value="1"/>
</dbReference>
<dbReference type="SUPFAM" id="SSF53720">
    <property type="entry name" value="ALDH-like"/>
    <property type="match status" value="1"/>
</dbReference>
<dbReference type="STRING" id="1051891.A0A0C3QW80"/>
<sequence length="503" mass="54336">MAPETSSIFHDLQLPSGRRVQVPTGLFIDNTFHLAVEPSETFETINPVTEAPICSVQLASEKDVDIAVESSRKAFETVWGVHAKPTWRGQLLLRLADLMERDAQSLAELESLDNGKPVSAARDFDIAESIACLRYYGGWTDKIAGQTIPTDDLNKLAYTLHEPIGVCAQIIPWNYPIQMWAWKTAPALAAGCTVIMKPSELTPLTALKLCELIVEAGFPPGVLNCLPSTGPIGGAALSRHMDVDKIAFTGSTATGRKILQEAAQSNLKKVTLELGGKSPHLIFASADLDKAAEQAVLGIMFNMGQDCCAGSRIYAEASIYDEFIEKVAARAKEFSAKVGDPFADDTQGGPLVSAGQRDKVWGYIQSGINEGAKAMVGGKGWDGKGFYLLPTVFTDIKPGMKIVKEEIFGPVVAIGKFETEKEAIELANATTYGLAAGIQSNDHRQIHRVTSALKAGTVWVNQYGILHNNVPFGGYKQSGIGRELGSYAISEYTNVKAVHWNFS</sequence>
<evidence type="ECO:0000256" key="2">
    <source>
        <dbReference type="ARBA" id="ARBA00023002"/>
    </source>
</evidence>
<dbReference type="InterPro" id="IPR016161">
    <property type="entry name" value="Ald_DH/histidinol_DH"/>
</dbReference>
<dbReference type="Proteomes" id="UP000054248">
    <property type="component" value="Unassembled WGS sequence"/>
</dbReference>
<dbReference type="InterPro" id="IPR029510">
    <property type="entry name" value="Ald_DH_CS_GLU"/>
</dbReference>
<dbReference type="InterPro" id="IPR015590">
    <property type="entry name" value="Aldehyde_DH_dom"/>
</dbReference>
<keyword evidence="7" id="KW-1185">Reference proteome</keyword>
<name>A0A0C3QW80_9AGAM</name>
<feature type="active site" evidence="3">
    <location>
        <position position="273"/>
    </location>
</feature>
<dbReference type="HOGENOM" id="CLU_005391_0_0_1"/>
<proteinExistence type="inferred from homology"/>
<evidence type="ECO:0000259" key="5">
    <source>
        <dbReference type="Pfam" id="PF00171"/>
    </source>
</evidence>
<evidence type="ECO:0000313" key="6">
    <source>
        <dbReference type="EMBL" id="KIO34016.1"/>
    </source>
</evidence>
<evidence type="ECO:0000256" key="1">
    <source>
        <dbReference type="ARBA" id="ARBA00009986"/>
    </source>
</evidence>
<evidence type="ECO:0000256" key="4">
    <source>
        <dbReference type="RuleBase" id="RU003345"/>
    </source>
</evidence>
<evidence type="ECO:0000313" key="7">
    <source>
        <dbReference type="Proteomes" id="UP000054248"/>
    </source>
</evidence>
<dbReference type="FunFam" id="3.40.605.10:FF:000001">
    <property type="entry name" value="Aldehyde dehydrogenase 1"/>
    <property type="match status" value="1"/>
</dbReference>
<dbReference type="FunFam" id="3.40.605.10:FF:000026">
    <property type="entry name" value="Aldehyde dehydrogenase, putative"/>
    <property type="match status" value="1"/>
</dbReference>
<accession>A0A0C3QW80</accession>
<dbReference type="InterPro" id="IPR016162">
    <property type="entry name" value="Ald_DH_N"/>
</dbReference>
<gene>
    <name evidence="6" type="ORF">M407DRAFT_13644</name>
</gene>
<dbReference type="EMBL" id="KN822945">
    <property type="protein sequence ID" value="KIO34016.1"/>
    <property type="molecule type" value="Genomic_DNA"/>
</dbReference>
<reference evidence="7" key="2">
    <citation type="submission" date="2015-01" db="EMBL/GenBank/DDBJ databases">
        <title>Evolutionary Origins and Diversification of the Mycorrhizal Mutualists.</title>
        <authorList>
            <consortium name="DOE Joint Genome Institute"/>
            <consortium name="Mycorrhizal Genomics Consortium"/>
            <person name="Kohler A."/>
            <person name="Kuo A."/>
            <person name="Nagy L.G."/>
            <person name="Floudas D."/>
            <person name="Copeland A."/>
            <person name="Barry K.W."/>
            <person name="Cichocki N."/>
            <person name="Veneault-Fourrey C."/>
            <person name="LaButti K."/>
            <person name="Lindquist E.A."/>
            <person name="Lipzen A."/>
            <person name="Lundell T."/>
            <person name="Morin E."/>
            <person name="Murat C."/>
            <person name="Riley R."/>
            <person name="Ohm R."/>
            <person name="Sun H."/>
            <person name="Tunlid A."/>
            <person name="Henrissat B."/>
            <person name="Grigoriev I.V."/>
            <person name="Hibbett D.S."/>
            <person name="Martin F."/>
        </authorList>
    </citation>
    <scope>NUCLEOTIDE SEQUENCE [LARGE SCALE GENOMIC DNA]</scope>
    <source>
        <strain evidence="7">MUT 4182</strain>
    </source>
</reference>
<dbReference type="AlphaFoldDB" id="A0A0C3QW80"/>
<dbReference type="Gene3D" id="3.40.605.10">
    <property type="entry name" value="Aldehyde Dehydrogenase, Chain A, domain 1"/>
    <property type="match status" value="1"/>
</dbReference>
<dbReference type="GO" id="GO:0004030">
    <property type="term" value="F:aldehyde dehydrogenase [NAD(P)+] activity"/>
    <property type="evidence" value="ECO:0007669"/>
    <property type="project" value="UniProtKB-ARBA"/>
</dbReference>